<gene>
    <name evidence="2" type="ORF">PHLGIDRAFT_374817</name>
</gene>
<sequence length="86" mass="9804">MYLPSPVSYVPVLAGDVNIVFAYRFLLATCSTENTRKFEMSTSVIHRVCRLDCPQDIARLLSIAQGLLQWCPAFVHLAHMVLMRYN</sequence>
<dbReference type="Proteomes" id="UP000053257">
    <property type="component" value="Unassembled WGS sequence"/>
</dbReference>
<dbReference type="HOGENOM" id="CLU_2498624_0_0_1"/>
<keyword evidence="3" id="KW-1185">Reference proteome</keyword>
<evidence type="ECO:0000313" key="3">
    <source>
        <dbReference type="Proteomes" id="UP000053257"/>
    </source>
</evidence>
<keyword evidence="1" id="KW-1133">Transmembrane helix</keyword>
<evidence type="ECO:0000313" key="2">
    <source>
        <dbReference type="EMBL" id="KIP08508.1"/>
    </source>
</evidence>
<accession>A0A0C3PNT2</accession>
<protein>
    <submittedName>
        <fullName evidence="2">Uncharacterized protein</fullName>
    </submittedName>
</protein>
<proteinExistence type="predicted"/>
<organism evidence="2 3">
    <name type="scientific">Phlebiopsis gigantea (strain 11061_1 CR5-6)</name>
    <name type="common">White-rot fungus</name>
    <name type="synonym">Peniophora gigantea</name>
    <dbReference type="NCBI Taxonomy" id="745531"/>
    <lineage>
        <taxon>Eukaryota</taxon>
        <taxon>Fungi</taxon>
        <taxon>Dikarya</taxon>
        <taxon>Basidiomycota</taxon>
        <taxon>Agaricomycotina</taxon>
        <taxon>Agaricomycetes</taxon>
        <taxon>Polyporales</taxon>
        <taxon>Phanerochaetaceae</taxon>
        <taxon>Phlebiopsis</taxon>
    </lineage>
</organism>
<dbReference type="EMBL" id="KN840478">
    <property type="protein sequence ID" value="KIP08508.1"/>
    <property type="molecule type" value="Genomic_DNA"/>
</dbReference>
<name>A0A0C3PNT2_PHLG1</name>
<reference evidence="2 3" key="1">
    <citation type="journal article" date="2014" name="PLoS Genet.">
        <title>Analysis of the Phlebiopsis gigantea genome, transcriptome and secretome provides insight into its pioneer colonization strategies of wood.</title>
        <authorList>
            <person name="Hori C."/>
            <person name="Ishida T."/>
            <person name="Igarashi K."/>
            <person name="Samejima M."/>
            <person name="Suzuki H."/>
            <person name="Master E."/>
            <person name="Ferreira P."/>
            <person name="Ruiz-Duenas F.J."/>
            <person name="Held B."/>
            <person name="Canessa P."/>
            <person name="Larrondo L.F."/>
            <person name="Schmoll M."/>
            <person name="Druzhinina I.S."/>
            <person name="Kubicek C.P."/>
            <person name="Gaskell J.A."/>
            <person name="Kersten P."/>
            <person name="St John F."/>
            <person name="Glasner J."/>
            <person name="Sabat G."/>
            <person name="Splinter BonDurant S."/>
            <person name="Syed K."/>
            <person name="Yadav J."/>
            <person name="Mgbeahuruike A.C."/>
            <person name="Kovalchuk A."/>
            <person name="Asiegbu F.O."/>
            <person name="Lackner G."/>
            <person name="Hoffmeister D."/>
            <person name="Rencoret J."/>
            <person name="Gutierrez A."/>
            <person name="Sun H."/>
            <person name="Lindquist E."/>
            <person name="Barry K."/>
            <person name="Riley R."/>
            <person name="Grigoriev I.V."/>
            <person name="Henrissat B."/>
            <person name="Kues U."/>
            <person name="Berka R.M."/>
            <person name="Martinez A.T."/>
            <person name="Covert S.F."/>
            <person name="Blanchette R.A."/>
            <person name="Cullen D."/>
        </authorList>
    </citation>
    <scope>NUCLEOTIDE SEQUENCE [LARGE SCALE GENOMIC DNA]</scope>
    <source>
        <strain evidence="2 3">11061_1 CR5-6</strain>
    </source>
</reference>
<feature type="transmembrane region" description="Helical" evidence="1">
    <location>
        <begin position="6"/>
        <end position="27"/>
    </location>
</feature>
<evidence type="ECO:0000256" key="1">
    <source>
        <dbReference type="SAM" id="Phobius"/>
    </source>
</evidence>
<keyword evidence="1" id="KW-0812">Transmembrane</keyword>
<keyword evidence="1" id="KW-0472">Membrane</keyword>
<dbReference type="AlphaFoldDB" id="A0A0C3PNT2"/>